<keyword evidence="3 5" id="KW-1133">Transmembrane helix</keyword>
<feature type="transmembrane region" description="Helical" evidence="5">
    <location>
        <begin position="406"/>
        <end position="424"/>
    </location>
</feature>
<dbReference type="InterPro" id="IPR052962">
    <property type="entry name" value="AA_Transporter_AGT"/>
</dbReference>
<accession>A0ABQ6A9S2</accession>
<sequence>MPAPALKRDAGRIGLLFASLGGMIGSGWLFGAMNAAKIAGPASLIAWVIGGGAVLLLAFVFAELSTMFPQPGAVIVFPYLCFGRLSAQVMTWINFLAYISVPPVEAVSVINYSNNFFSGLVDPASGMLTMKGFAAAAALMVLFLWINLLAIRLVLKINNAITWWKLLVPAGTVVVLMFVHFRARNFTQFGFAPTGMNGVLAAVSGSGVLFAYLGFRQAIELAGETSNPSRSLPFAIVGSVLLCILLYCGLELAFIGALTPADLANGWAKLSFPGISGPFAGLASGLGLTWLAITLYADAAISPGGTGVIYNTTAARVIYATADSGFMPRLFTQISGNGVPVTSLALSFFAGLLFLLPLPSWRLLVTYISSISVIAYGIGPVVLLAFRQTLPEAQYKRPFRLRLAMVFAPMAFIVANLVVFWAGADVANHLLGGLLLMFMFYCGQQFAVQRTLRHLEWRGAWWMAPYFGGLWLITYLGPAHGTGTFSNLSGTVVISVFSLGIIALALRCALPDPQAAKANYMRTDALKILTVPKA</sequence>
<dbReference type="InterPro" id="IPR002293">
    <property type="entry name" value="AA/rel_permease1"/>
</dbReference>
<dbReference type="PIRSF" id="PIRSF006060">
    <property type="entry name" value="AA_transporter"/>
    <property type="match status" value="1"/>
</dbReference>
<evidence type="ECO:0000256" key="1">
    <source>
        <dbReference type="ARBA" id="ARBA00004141"/>
    </source>
</evidence>
<keyword evidence="2 5" id="KW-0812">Transmembrane</keyword>
<evidence type="ECO:0000256" key="4">
    <source>
        <dbReference type="ARBA" id="ARBA00023136"/>
    </source>
</evidence>
<comment type="subcellular location">
    <subcellularLocation>
        <location evidence="1">Membrane</location>
        <topology evidence="1">Multi-pass membrane protein</topology>
    </subcellularLocation>
</comment>
<feature type="transmembrane region" description="Helical" evidence="5">
    <location>
        <begin position="163"/>
        <end position="183"/>
    </location>
</feature>
<evidence type="ECO:0000313" key="6">
    <source>
        <dbReference type="EMBL" id="GLR66830.1"/>
    </source>
</evidence>
<dbReference type="EMBL" id="BSOS01000041">
    <property type="protein sequence ID" value="GLR66830.1"/>
    <property type="molecule type" value="Genomic_DNA"/>
</dbReference>
<dbReference type="Pfam" id="PF13520">
    <property type="entry name" value="AA_permease_2"/>
    <property type="match status" value="1"/>
</dbReference>
<evidence type="ECO:0000256" key="3">
    <source>
        <dbReference type="ARBA" id="ARBA00022989"/>
    </source>
</evidence>
<dbReference type="Gene3D" id="1.20.1740.10">
    <property type="entry name" value="Amino acid/polyamine transporter I"/>
    <property type="match status" value="1"/>
</dbReference>
<comment type="caution">
    <text evidence="6">The sequence shown here is derived from an EMBL/GenBank/DDBJ whole genome shotgun (WGS) entry which is preliminary data.</text>
</comment>
<feature type="transmembrane region" description="Helical" evidence="5">
    <location>
        <begin position="195"/>
        <end position="213"/>
    </location>
</feature>
<dbReference type="Proteomes" id="UP001156641">
    <property type="component" value="Unassembled WGS sequence"/>
</dbReference>
<evidence type="ECO:0000313" key="7">
    <source>
        <dbReference type="Proteomes" id="UP001156641"/>
    </source>
</evidence>
<dbReference type="PANTHER" id="PTHR47547:SF1">
    <property type="entry name" value="ASPARTATE-PROTON SYMPORTER"/>
    <property type="match status" value="1"/>
</dbReference>
<evidence type="ECO:0000256" key="5">
    <source>
        <dbReference type="SAM" id="Phobius"/>
    </source>
</evidence>
<feature type="transmembrane region" description="Helical" evidence="5">
    <location>
        <begin position="92"/>
        <end position="112"/>
    </location>
</feature>
<feature type="transmembrane region" description="Helical" evidence="5">
    <location>
        <begin position="460"/>
        <end position="478"/>
    </location>
</feature>
<feature type="transmembrane region" description="Helical" evidence="5">
    <location>
        <begin position="279"/>
        <end position="297"/>
    </location>
</feature>
<feature type="transmembrane region" description="Helical" evidence="5">
    <location>
        <begin position="430"/>
        <end position="448"/>
    </location>
</feature>
<feature type="transmembrane region" description="Helical" evidence="5">
    <location>
        <begin position="364"/>
        <end position="386"/>
    </location>
</feature>
<reference evidence="7" key="1">
    <citation type="journal article" date="2019" name="Int. J. Syst. Evol. Microbiol.">
        <title>The Global Catalogue of Microorganisms (GCM) 10K type strain sequencing project: providing services to taxonomists for standard genome sequencing and annotation.</title>
        <authorList>
            <consortium name="The Broad Institute Genomics Platform"/>
            <consortium name="The Broad Institute Genome Sequencing Center for Infectious Disease"/>
            <person name="Wu L."/>
            <person name="Ma J."/>
        </authorList>
    </citation>
    <scope>NUCLEOTIDE SEQUENCE [LARGE SCALE GENOMIC DNA]</scope>
    <source>
        <strain evidence="7">NBRC 112502</strain>
    </source>
</reference>
<gene>
    <name evidence="6" type="ORF">GCM10010909_15100</name>
</gene>
<name>A0ABQ6A9S2_9PROT</name>
<feature type="transmembrane region" description="Helical" evidence="5">
    <location>
        <begin position="68"/>
        <end position="85"/>
    </location>
</feature>
<organism evidence="6 7">
    <name type="scientific">Acidocella aquatica</name>
    <dbReference type="NCBI Taxonomy" id="1922313"/>
    <lineage>
        <taxon>Bacteria</taxon>
        <taxon>Pseudomonadati</taxon>
        <taxon>Pseudomonadota</taxon>
        <taxon>Alphaproteobacteria</taxon>
        <taxon>Acetobacterales</taxon>
        <taxon>Acidocellaceae</taxon>
        <taxon>Acidocella</taxon>
    </lineage>
</organism>
<dbReference type="RefSeq" id="WP_284257535.1">
    <property type="nucleotide sequence ID" value="NZ_BSOS01000041.1"/>
</dbReference>
<keyword evidence="7" id="KW-1185">Reference proteome</keyword>
<proteinExistence type="predicted"/>
<protein>
    <submittedName>
        <fullName evidence="6">Amino acid permease</fullName>
    </submittedName>
</protein>
<feature type="transmembrane region" description="Helical" evidence="5">
    <location>
        <begin position="12"/>
        <end position="32"/>
    </location>
</feature>
<evidence type="ECO:0000256" key="2">
    <source>
        <dbReference type="ARBA" id="ARBA00022692"/>
    </source>
</evidence>
<feature type="transmembrane region" description="Helical" evidence="5">
    <location>
        <begin position="44"/>
        <end position="62"/>
    </location>
</feature>
<feature type="transmembrane region" description="Helical" evidence="5">
    <location>
        <begin position="132"/>
        <end position="151"/>
    </location>
</feature>
<feature type="transmembrane region" description="Helical" evidence="5">
    <location>
        <begin position="337"/>
        <end position="358"/>
    </location>
</feature>
<dbReference type="PANTHER" id="PTHR47547">
    <property type="match status" value="1"/>
</dbReference>
<keyword evidence="4 5" id="KW-0472">Membrane</keyword>
<feature type="transmembrane region" description="Helical" evidence="5">
    <location>
        <begin position="490"/>
        <end position="510"/>
    </location>
</feature>
<feature type="transmembrane region" description="Helical" evidence="5">
    <location>
        <begin position="234"/>
        <end position="259"/>
    </location>
</feature>